<dbReference type="PANTHER" id="PTHR22916:SF3">
    <property type="entry name" value="UDP-GLCNAC:BETAGAL BETA-1,3-N-ACETYLGLUCOSAMINYLTRANSFERASE-LIKE PROTEIN 1"/>
    <property type="match status" value="1"/>
</dbReference>
<protein>
    <submittedName>
        <fullName evidence="2">Glycosyltransferase family 2 protein</fullName>
    </submittedName>
</protein>
<evidence type="ECO:0000313" key="3">
    <source>
        <dbReference type="Proteomes" id="UP000886724"/>
    </source>
</evidence>
<reference evidence="2" key="2">
    <citation type="submission" date="2021-04" db="EMBL/GenBank/DDBJ databases">
        <authorList>
            <person name="Gilroy R."/>
        </authorList>
    </citation>
    <scope>NUCLEOTIDE SEQUENCE</scope>
    <source>
        <strain evidence="2">ChiGjej1B1-14440</strain>
    </source>
</reference>
<feature type="domain" description="Glycosyltransferase 2-like" evidence="1">
    <location>
        <begin position="11"/>
        <end position="135"/>
    </location>
</feature>
<proteinExistence type="predicted"/>
<dbReference type="CDD" id="cd00761">
    <property type="entry name" value="Glyco_tranf_GTA_type"/>
    <property type="match status" value="1"/>
</dbReference>
<dbReference type="SUPFAM" id="SSF53448">
    <property type="entry name" value="Nucleotide-diphospho-sugar transferases"/>
    <property type="match status" value="1"/>
</dbReference>
<organism evidence="2 3">
    <name type="scientific">Candidatus Erysipelatoclostridium merdavium</name>
    <dbReference type="NCBI Taxonomy" id="2838566"/>
    <lineage>
        <taxon>Bacteria</taxon>
        <taxon>Bacillati</taxon>
        <taxon>Bacillota</taxon>
        <taxon>Erysipelotrichia</taxon>
        <taxon>Erysipelotrichales</taxon>
        <taxon>Erysipelotrichales incertae sedis</taxon>
    </lineage>
</organism>
<dbReference type="InterPro" id="IPR001173">
    <property type="entry name" value="Glyco_trans_2-like"/>
</dbReference>
<dbReference type="Pfam" id="PF00535">
    <property type="entry name" value="Glycos_transf_2"/>
    <property type="match status" value="1"/>
</dbReference>
<dbReference type="PANTHER" id="PTHR22916">
    <property type="entry name" value="GLYCOSYLTRANSFERASE"/>
    <property type="match status" value="1"/>
</dbReference>
<evidence type="ECO:0000259" key="1">
    <source>
        <dbReference type="Pfam" id="PF00535"/>
    </source>
</evidence>
<name>A0A9D1XLT3_9FIRM</name>
<dbReference type="EMBL" id="DXET01000117">
    <property type="protein sequence ID" value="HIX81397.1"/>
    <property type="molecule type" value="Genomic_DNA"/>
</dbReference>
<accession>A0A9D1XLT3</accession>
<comment type="caution">
    <text evidence="2">The sequence shown here is derived from an EMBL/GenBank/DDBJ whole genome shotgun (WGS) entry which is preliminary data.</text>
</comment>
<reference evidence="2" key="1">
    <citation type="journal article" date="2021" name="PeerJ">
        <title>Extensive microbial diversity within the chicken gut microbiome revealed by metagenomics and culture.</title>
        <authorList>
            <person name="Gilroy R."/>
            <person name="Ravi A."/>
            <person name="Getino M."/>
            <person name="Pursley I."/>
            <person name="Horton D.L."/>
            <person name="Alikhan N.F."/>
            <person name="Baker D."/>
            <person name="Gharbi K."/>
            <person name="Hall N."/>
            <person name="Watson M."/>
            <person name="Adriaenssens E.M."/>
            <person name="Foster-Nyarko E."/>
            <person name="Jarju S."/>
            <person name="Secka A."/>
            <person name="Antonio M."/>
            <person name="Oren A."/>
            <person name="Chaudhuri R.R."/>
            <person name="La Ragione R."/>
            <person name="Hildebrand F."/>
            <person name="Pallen M.J."/>
        </authorList>
    </citation>
    <scope>NUCLEOTIDE SEQUENCE</scope>
    <source>
        <strain evidence="2">ChiGjej1B1-14440</strain>
    </source>
</reference>
<dbReference type="InterPro" id="IPR029044">
    <property type="entry name" value="Nucleotide-diphossugar_trans"/>
</dbReference>
<gene>
    <name evidence="2" type="ORF">H9980_05410</name>
</gene>
<dbReference type="GO" id="GO:0016758">
    <property type="term" value="F:hexosyltransferase activity"/>
    <property type="evidence" value="ECO:0007669"/>
    <property type="project" value="UniProtKB-ARBA"/>
</dbReference>
<dbReference type="Proteomes" id="UP000886724">
    <property type="component" value="Unassembled WGS sequence"/>
</dbReference>
<dbReference type="AlphaFoldDB" id="A0A9D1XLT3"/>
<evidence type="ECO:0000313" key="2">
    <source>
        <dbReference type="EMBL" id="HIX81397.1"/>
    </source>
</evidence>
<sequence length="327" mass="39041">MRKRKMDKKVTIIIPVYNAGKNIDHCIKSILNQTSKDFKVLLINDGSTDDSLQRIINYANEYPEIFTVLDQKNSGVVETRHRGIREADTEYIMFMDNDDFIDPDYVEVLLNEIEKNNADIVITGYRRANFEKVLFTIPAYDDIWTRYRITAPWARIFRRDFIVKNNVSFLKTYIGEDTYFNLNAYLYTDKIKGLNYVGYNWYYNDESVSNVKQRGLKPECDVLIVLNEVDKIYKNKRDEYLNYFMTRHIIWYLLFSGVDASSKRFNEEYKRLFKWLNEHNYKLSIPFYSKKIKSEPLRNRLIVSIFDKLSKLRLVGLFSRIYCKGKE</sequence>
<dbReference type="Gene3D" id="3.90.550.10">
    <property type="entry name" value="Spore Coat Polysaccharide Biosynthesis Protein SpsA, Chain A"/>
    <property type="match status" value="1"/>
</dbReference>